<organism evidence="2 3">
    <name type="scientific">Coprococcus catus</name>
    <dbReference type="NCBI Taxonomy" id="116085"/>
    <lineage>
        <taxon>Bacteria</taxon>
        <taxon>Bacillati</taxon>
        <taxon>Bacillota</taxon>
        <taxon>Clostridia</taxon>
        <taxon>Lachnospirales</taxon>
        <taxon>Lachnospiraceae</taxon>
        <taxon>Coprococcus</taxon>
    </lineage>
</organism>
<dbReference type="InterPro" id="IPR027417">
    <property type="entry name" value="P-loop_NTPase"/>
</dbReference>
<comment type="caution">
    <text evidence="2">The sequence shown here is derived from an EMBL/GenBank/DDBJ whole genome shotgun (WGS) entry which is preliminary data.</text>
</comment>
<reference evidence="2 3" key="1">
    <citation type="submission" date="2018-08" db="EMBL/GenBank/DDBJ databases">
        <title>A genome reference for cultivated species of the human gut microbiota.</title>
        <authorList>
            <person name="Zou Y."/>
            <person name="Xue W."/>
            <person name="Luo G."/>
        </authorList>
    </citation>
    <scope>NUCLEOTIDE SEQUENCE [LARGE SCALE GENOMIC DNA]</scope>
    <source>
        <strain evidence="2 3">AM28-39</strain>
    </source>
</reference>
<dbReference type="EMBL" id="QVFD01000002">
    <property type="protein sequence ID" value="RGC50453.1"/>
    <property type="molecule type" value="Genomic_DNA"/>
</dbReference>
<dbReference type="GO" id="GO:0005524">
    <property type="term" value="F:ATP binding"/>
    <property type="evidence" value="ECO:0007669"/>
    <property type="project" value="InterPro"/>
</dbReference>
<evidence type="ECO:0000259" key="1">
    <source>
        <dbReference type="PROSITE" id="PS50011"/>
    </source>
</evidence>
<evidence type="ECO:0000313" key="3">
    <source>
        <dbReference type="Proteomes" id="UP000261231"/>
    </source>
</evidence>
<dbReference type="InterPro" id="IPR000719">
    <property type="entry name" value="Prot_kinase_dom"/>
</dbReference>
<gene>
    <name evidence="2" type="ORF">DW747_03520</name>
</gene>
<accession>A0A3E2XPK1</accession>
<name>A0A3E2XPK1_9FIRM</name>
<dbReference type="OrthoDB" id="9786073at2"/>
<proteinExistence type="predicted"/>
<dbReference type="Pfam" id="PF13191">
    <property type="entry name" value="AAA_16"/>
    <property type="match status" value="1"/>
</dbReference>
<dbReference type="Gene3D" id="1.10.510.10">
    <property type="entry name" value="Transferase(Phosphotransferase) domain 1"/>
    <property type="match status" value="1"/>
</dbReference>
<feature type="domain" description="Protein kinase" evidence="1">
    <location>
        <begin position="25"/>
        <end position="321"/>
    </location>
</feature>
<dbReference type="SMART" id="SM00220">
    <property type="entry name" value="S_TKc"/>
    <property type="match status" value="1"/>
</dbReference>
<dbReference type="Pfam" id="PF00069">
    <property type="entry name" value="Pkinase"/>
    <property type="match status" value="1"/>
</dbReference>
<evidence type="ECO:0000313" key="2">
    <source>
        <dbReference type="EMBL" id="RGC50453.1"/>
    </source>
</evidence>
<dbReference type="SUPFAM" id="SSF56112">
    <property type="entry name" value="Protein kinase-like (PK-like)"/>
    <property type="match status" value="1"/>
</dbReference>
<dbReference type="RefSeq" id="WP_117539000.1">
    <property type="nucleotide sequence ID" value="NZ_QVFD01000002.1"/>
</dbReference>
<dbReference type="PROSITE" id="PS50011">
    <property type="entry name" value="PROTEIN_KINASE_DOM"/>
    <property type="match status" value="1"/>
</dbReference>
<dbReference type="InterPro" id="IPR011009">
    <property type="entry name" value="Kinase-like_dom_sf"/>
</dbReference>
<protein>
    <recommendedName>
        <fullName evidence="1">Protein kinase domain-containing protein</fullName>
    </recommendedName>
</protein>
<dbReference type="Proteomes" id="UP000261231">
    <property type="component" value="Unassembled WGS sequence"/>
</dbReference>
<dbReference type="AlphaFoldDB" id="A0A3E2XPK1"/>
<dbReference type="GO" id="GO:0004672">
    <property type="term" value="F:protein kinase activity"/>
    <property type="evidence" value="ECO:0007669"/>
    <property type="project" value="InterPro"/>
</dbReference>
<keyword evidence="3" id="KW-1185">Reference proteome</keyword>
<dbReference type="InterPro" id="IPR041664">
    <property type="entry name" value="AAA_16"/>
</dbReference>
<sequence length="1117" mass="128995">MDHRIALKSNTPLRLCNSRGEAIHCIIESEIGRGGSCIVYEAARITDTGDKTLYRVKEFYPYKLNISRDENNCLIPSANDASVFAQRQEQFHSDFSRTNQLFYSDTNYSSMANQLDIFRQNGTSYVLSAYSSKETLATYKPENLKECITLVKQVAYVLDNIHKLGYLYLDTKPDNVLVVDGYQKQIQLFDFDSLLSIQEVRKISKLSCSNIRLSYSKGFSPIELQTSKIKHLGAHTDVYSVGALLFYLLFGYTPTAPDCETDIVFDFTKIQYDYHKCDDRLFGSLSEFFHNALAIYYADRYQSMPEVSDQLRKIEKYADFVVPRIYSTQIEKPKIFYGREREFEELDSLLANPDYNCLFVTGMGGIGKSTFIREYLTCRREKFDTVLYVHYKGSIEATISNDSNIEINTLRQDEEPGIGTRYFNKKLQKIRELVRGTSSVLVIDNFTGEFDDDLRELLKTELKVILLSRKTPFYQSCQELRLSAVSDSNALRCIFEDNLGRSIEENERDSFMQILKHVMGHTLVLELIAKQIANSHITISNAASLIDEHGFFAIAPEKVVYEKDSKQTSDTIGNIIDALFEANMLSAEKKVLMKVSSLLGDDGIDINYFQQIMQLVSKDDLNELIKDGWLTISGDTISMHNVIQESVHRWEWKPEYVNAAEQFLTYFYVEIRLESTKNNYPKKLRKYITAVDAELPPELKDKWIFRKLIAYRNHRKNEIDKRLEKKSDKQKLVGKIYRERYARIKDESPADIKKLTKLLFQAENILKQCQREAALCDTDLFLNLQLTVLLNMPRYREDFIFSEKNRLFANNAKVLDFGEYANSMRNISQDAVSLMLIYKLVFSIYAAHGNKEAMKDWLESANKAARHFRKQEIYAIYYNMVSDYYDILLDGSYDTEDPNEERLLNKMLDAIEKTLHYSKRGLSHDVNHLYAKNILAKATILMRSGRCTEKEISTLINTAKKIITENTSQYADVRLQYYLVCAWYFALVHDSAMSTDVFVKNARELSDIIIPTDLQKIEEVIIPCANIFFELSCHDKAMALLYEGTRLCAKHANTDSYAHIRQELCNHLFEVGIEAHQFNLCQKVIELIEAENEEIVDPKNRVVIPAEVRSIISSKTT</sequence>
<dbReference type="SUPFAM" id="SSF52540">
    <property type="entry name" value="P-loop containing nucleoside triphosphate hydrolases"/>
    <property type="match status" value="1"/>
</dbReference>
<dbReference type="Gene3D" id="3.40.50.300">
    <property type="entry name" value="P-loop containing nucleotide triphosphate hydrolases"/>
    <property type="match status" value="1"/>
</dbReference>